<evidence type="ECO:0000256" key="1">
    <source>
        <dbReference type="ARBA" id="ARBA00004477"/>
    </source>
</evidence>
<feature type="transmembrane region" description="Helical" evidence="7">
    <location>
        <begin position="165"/>
        <end position="185"/>
    </location>
</feature>
<dbReference type="Proteomes" id="UP000006853">
    <property type="component" value="Chromosome 1"/>
</dbReference>
<gene>
    <name evidence="8" type="primary">DER1</name>
    <name evidence="8" type="ordered locus">PP7435_Chr1-0322</name>
</gene>
<evidence type="ECO:0000256" key="4">
    <source>
        <dbReference type="ARBA" id="ARBA00022824"/>
    </source>
</evidence>
<comment type="similarity">
    <text evidence="2 7">Belongs to the derlin family.</text>
</comment>
<proteinExistence type="inferred from homology"/>
<feature type="transmembrane region" description="Helical" evidence="7">
    <location>
        <begin position="120"/>
        <end position="144"/>
    </location>
</feature>
<organism evidence="8 9">
    <name type="scientific">Komagataella phaffii (strain ATCC 76273 / CBS 7435 / CECT 11047 / NRRL Y-11430 / Wegner 21-1)</name>
    <name type="common">Yeast</name>
    <name type="synonym">Pichia pastoris</name>
    <dbReference type="NCBI Taxonomy" id="981350"/>
    <lineage>
        <taxon>Eukaryota</taxon>
        <taxon>Fungi</taxon>
        <taxon>Dikarya</taxon>
        <taxon>Ascomycota</taxon>
        <taxon>Saccharomycotina</taxon>
        <taxon>Pichiomycetes</taxon>
        <taxon>Pichiales</taxon>
        <taxon>Pichiaceae</taxon>
        <taxon>Komagataella</taxon>
    </lineage>
</organism>
<dbReference type="GO" id="GO:0006950">
    <property type="term" value="P:response to stress"/>
    <property type="evidence" value="ECO:0007669"/>
    <property type="project" value="UniProtKB-ARBA"/>
</dbReference>
<name>F2QNP9_KOMPC</name>
<evidence type="ECO:0000313" key="8">
    <source>
        <dbReference type="EMBL" id="CCA36482.1"/>
    </source>
</evidence>
<evidence type="ECO:0000313" key="9">
    <source>
        <dbReference type="Proteomes" id="UP000006853"/>
    </source>
</evidence>
<feature type="transmembrane region" description="Helical" evidence="7">
    <location>
        <begin position="41"/>
        <end position="67"/>
    </location>
</feature>
<keyword evidence="4 7" id="KW-0256">Endoplasmic reticulum</keyword>
<feature type="transmembrane region" description="Helical" evidence="7">
    <location>
        <begin position="191"/>
        <end position="208"/>
    </location>
</feature>
<keyword evidence="5 7" id="KW-1133">Transmembrane helix</keyword>
<dbReference type="AlphaFoldDB" id="F2QNP9"/>
<evidence type="ECO:0000256" key="3">
    <source>
        <dbReference type="ARBA" id="ARBA00022692"/>
    </source>
</evidence>
<dbReference type="PANTHER" id="PTHR11009">
    <property type="entry name" value="DER1-LIKE PROTEIN, DERLIN"/>
    <property type="match status" value="1"/>
</dbReference>
<dbReference type="GO" id="GO:0005789">
    <property type="term" value="C:endoplasmic reticulum membrane"/>
    <property type="evidence" value="ECO:0007669"/>
    <property type="project" value="UniProtKB-SubCell"/>
</dbReference>
<evidence type="ECO:0000256" key="7">
    <source>
        <dbReference type="RuleBase" id="RU363059"/>
    </source>
</evidence>
<sequence length="328" mass="37388">MAARPDIQICDPLLRPPLPLYTSHMSELTQFIRDIPPITRALVLSTLTLAGLDSLGIVNAISFVFYWQNIYEKWEFYRLITGFLVMSPERMQGLFETYLMYTYSRDIESGKFQFNLPDYIYYHLIVVSLIWFFSIFSDGVFLSLPLLSALTYTWSINNYNSQVSFYFMSIKASLLPAVFLGFRLLLEGRYFALQCAVGMFAAYIYNCIETKTFGPLIGLFSKHDKDVSNATANIRRVGTLKNTQASTWIYGDYGYLQAPNWLTNLCIRLTGINYKSSLYQNQRRKNQATAIRNATMRPGTTAGSSSSFIKSTITEAFRGRGQRLGNGS</sequence>
<reference evidence="8 9" key="1">
    <citation type="journal article" date="2011" name="J. Biotechnol.">
        <title>High-quality genome sequence of Pichia pastoris CBS7435.</title>
        <authorList>
            <person name="Kuberl A."/>
            <person name="Schneider J."/>
            <person name="Thallinger G.G."/>
            <person name="Anderl I."/>
            <person name="Wibberg D."/>
            <person name="Hajek T."/>
            <person name="Jaenicke S."/>
            <person name="Brinkrolf K."/>
            <person name="Goesmann A."/>
            <person name="Szczepanowski R."/>
            <person name="Puhler A."/>
            <person name="Schwab H."/>
            <person name="Glieder A."/>
            <person name="Pichler H."/>
        </authorList>
    </citation>
    <scope>NUCLEOTIDE SEQUENCE [LARGE SCALE GENOMIC DNA]</scope>
    <source>
        <strain evidence="9">ATCC 76273 / CBS 7435 / CECT 11047 / NRRL Y-11430 / Wegner 21-1</strain>
    </source>
</reference>
<dbReference type="InterPro" id="IPR007599">
    <property type="entry name" value="DER1"/>
</dbReference>
<dbReference type="EMBL" id="FR839628">
    <property type="protein sequence ID" value="CCA36482.1"/>
    <property type="molecule type" value="Genomic_DNA"/>
</dbReference>
<comment type="function">
    <text evidence="7">May be involved in the degradation of misfolded endoplasmic reticulum (ER) luminal proteins.</text>
</comment>
<evidence type="ECO:0000256" key="5">
    <source>
        <dbReference type="ARBA" id="ARBA00022989"/>
    </source>
</evidence>
<keyword evidence="6 7" id="KW-0472">Membrane</keyword>
<evidence type="ECO:0000256" key="2">
    <source>
        <dbReference type="ARBA" id="ARBA00008917"/>
    </source>
</evidence>
<accession>F2QNP9</accession>
<evidence type="ECO:0000256" key="6">
    <source>
        <dbReference type="ARBA" id="ARBA00023136"/>
    </source>
</evidence>
<comment type="subcellular location">
    <subcellularLocation>
        <location evidence="1 7">Endoplasmic reticulum membrane</location>
        <topology evidence="1 7">Multi-pass membrane protein</topology>
    </subcellularLocation>
</comment>
<keyword evidence="9" id="KW-1185">Reference proteome</keyword>
<dbReference type="Pfam" id="PF04511">
    <property type="entry name" value="DER1"/>
    <property type="match status" value="1"/>
</dbReference>
<reference key="2">
    <citation type="submission" date="2011-04" db="EMBL/GenBank/DDBJ databases">
        <title>High-quality genome sequence of Pichia pastoris CBS 7435.</title>
        <authorList>
            <person name="Kueberl A."/>
            <person name="Schneider J."/>
            <person name="Thallinger G.G."/>
            <person name="Anderl I."/>
            <person name="Wibberg D."/>
            <person name="Hajek T."/>
            <person name="Jaenicke S."/>
            <person name="Brinkrolf K."/>
            <person name="Goesmann A."/>
            <person name="Szczepanowski R."/>
            <person name="Puehler A."/>
            <person name="Schwab H."/>
            <person name="Glieder A."/>
            <person name="Pichler H."/>
        </authorList>
    </citation>
    <scope>NUCLEOTIDE SEQUENCE</scope>
    <source>
        <strain>CBS 7435</strain>
    </source>
</reference>
<dbReference type="HOGENOM" id="CLU_059047_0_0_1"/>
<protein>
    <recommendedName>
        <fullName evidence="7">Derlin</fullName>
    </recommendedName>
</protein>
<reference evidence="8 9" key="3">
    <citation type="journal article" date="2016" name="FEMS Yeast Res.">
        <title>Curation of the genome annotation of Pichia pastoris (Komagataella phaffii) CBS7435 from gene level to protein function.</title>
        <authorList>
            <person name="Valli M."/>
            <person name="Tatto N.E."/>
            <person name="Peymann A."/>
            <person name="Gruber C."/>
            <person name="Landes N."/>
            <person name="Ekker H."/>
            <person name="Thallinger G.G."/>
            <person name="Mattanovich D."/>
            <person name="Gasser B."/>
            <person name="Graf A.B."/>
        </authorList>
    </citation>
    <scope>GENOME REANNOTATION</scope>
    <source>
        <strain evidence="8 9">ATCC 76273 / CBS 7435 / CECT 11047 / NRRL Y-11430 / Wegner 21-1</strain>
    </source>
</reference>
<keyword evidence="3 7" id="KW-0812">Transmembrane</keyword>